<dbReference type="GO" id="GO:0030904">
    <property type="term" value="C:retromer complex"/>
    <property type="evidence" value="ECO:0007669"/>
    <property type="project" value="UniProtKB-ARBA"/>
</dbReference>
<evidence type="ECO:0000256" key="1">
    <source>
        <dbReference type="ARBA" id="ARBA00009100"/>
    </source>
</evidence>
<keyword evidence="3" id="KW-0653">Protein transport</keyword>
<keyword evidence="2" id="KW-0813">Transport</keyword>
<keyword evidence="5" id="KW-1185">Reference proteome</keyword>
<dbReference type="FunFam" id="2.60.40.640:FF:000015">
    <property type="entry name" value="Vacuolar protein sorting-associated protein 26"/>
    <property type="match status" value="1"/>
</dbReference>
<proteinExistence type="inferred from homology"/>
<evidence type="ECO:0000256" key="2">
    <source>
        <dbReference type="ARBA" id="ARBA00022448"/>
    </source>
</evidence>
<evidence type="ECO:0000313" key="5">
    <source>
        <dbReference type="Proteomes" id="UP000794436"/>
    </source>
</evidence>
<organism evidence="4 5">
    <name type="scientific">Pythium oligandrum</name>
    <name type="common">Mycoparasitic fungus</name>
    <dbReference type="NCBI Taxonomy" id="41045"/>
    <lineage>
        <taxon>Eukaryota</taxon>
        <taxon>Sar</taxon>
        <taxon>Stramenopiles</taxon>
        <taxon>Oomycota</taxon>
        <taxon>Peronosporomycetes</taxon>
        <taxon>Pythiales</taxon>
        <taxon>Pythiaceae</taxon>
        <taxon>Pythium</taxon>
    </lineage>
</organism>
<reference evidence="4" key="1">
    <citation type="submission" date="2019-03" db="EMBL/GenBank/DDBJ databases">
        <title>Long read genome sequence of the mycoparasitic Pythium oligandrum ATCC 38472 isolated from sugarbeet rhizosphere.</title>
        <authorList>
            <person name="Gaulin E."/>
        </authorList>
    </citation>
    <scope>NUCLEOTIDE SEQUENCE</scope>
    <source>
        <strain evidence="4">ATCC 38472_TT</strain>
    </source>
</reference>
<dbReference type="Gene3D" id="2.60.40.640">
    <property type="match status" value="2"/>
</dbReference>
<comment type="caution">
    <text evidence="4">The sequence shown here is derived from an EMBL/GenBank/DDBJ whole genome shotgun (WGS) entry which is preliminary data.</text>
</comment>
<gene>
    <name evidence="4" type="ORF">Poli38472_010751</name>
</gene>
<dbReference type="EMBL" id="SPLM01000075">
    <property type="protein sequence ID" value="TMW61688.1"/>
    <property type="molecule type" value="Genomic_DNA"/>
</dbReference>
<dbReference type="GO" id="GO:0006886">
    <property type="term" value="P:intracellular protein transport"/>
    <property type="evidence" value="ECO:0007669"/>
    <property type="project" value="InterPro"/>
</dbReference>
<dbReference type="InterPro" id="IPR028934">
    <property type="entry name" value="Vps26-related"/>
</dbReference>
<name>A0A8K1CFP1_PYTOL</name>
<evidence type="ECO:0008006" key="6">
    <source>
        <dbReference type="Google" id="ProtNLM"/>
    </source>
</evidence>
<accession>A0A8K1CFP1</accession>
<comment type="similarity">
    <text evidence="1">Belongs to the VPS26 family.</text>
</comment>
<dbReference type="PANTHER" id="PTHR12233">
    <property type="entry name" value="VACUOLAR PROTEIN SORTING 26 RELATED"/>
    <property type="match status" value="1"/>
</dbReference>
<dbReference type="OrthoDB" id="3821113at2759"/>
<evidence type="ECO:0000313" key="4">
    <source>
        <dbReference type="EMBL" id="TMW61688.1"/>
    </source>
</evidence>
<dbReference type="AlphaFoldDB" id="A0A8K1CFP1"/>
<dbReference type="Proteomes" id="UP000794436">
    <property type="component" value="Unassembled WGS sequence"/>
</dbReference>
<dbReference type="Pfam" id="PF03643">
    <property type="entry name" value="Vps26"/>
    <property type="match status" value="1"/>
</dbReference>
<dbReference type="InterPro" id="IPR014752">
    <property type="entry name" value="Arrestin-like_C"/>
</dbReference>
<protein>
    <recommendedName>
        <fullName evidence="6">Vacuolar protein sorting-associated protein 26</fullName>
    </recommendedName>
</protein>
<evidence type="ECO:0000256" key="3">
    <source>
        <dbReference type="ARBA" id="ARBA00022927"/>
    </source>
</evidence>
<sequence length="302" mass="34505">MSLLNLLGFGPVAELALSLENPLSRPTIRHPADKTRELPIFLPNDDVKGTLTVRLPAGTTSFDQHTGLKLEMLGIIEMPHERPSKYEFTTLVRDVEAAGVALQHEATYAFDFSTVDKPHESYYGRSVRVRYVLRATLSRSYASNVVTEQDLWVQALGSHPELNNTIKMEVGIEECLHIEFEYNRSKYHLKDVVIGKIFFLLVRIKIKHMELAILRREVVGAGAEKHSESEVLAKFELMDGAPVKGESIPVRLYLAPYALTPTYRNVQNQFSVKYFLNLVLVDEEERRYFKQQEITLWRKSLG</sequence>